<feature type="region of interest" description="Disordered" evidence="8">
    <location>
        <begin position="192"/>
        <end position="216"/>
    </location>
</feature>
<feature type="transmembrane region" description="Helical" evidence="7">
    <location>
        <begin position="40"/>
        <end position="59"/>
    </location>
</feature>
<dbReference type="Pfam" id="PF09335">
    <property type="entry name" value="VTT_dom"/>
    <property type="match status" value="1"/>
</dbReference>
<protein>
    <submittedName>
        <fullName evidence="10">VTT domain-containing protein</fullName>
    </submittedName>
</protein>
<evidence type="ECO:0000256" key="5">
    <source>
        <dbReference type="ARBA" id="ARBA00022989"/>
    </source>
</evidence>
<comment type="caution">
    <text evidence="7">Lacks conserved residue(s) required for the propagation of feature annotation.</text>
</comment>
<dbReference type="PANTHER" id="PTHR30353">
    <property type="entry name" value="INNER MEMBRANE PROTEIN DEDA-RELATED"/>
    <property type="match status" value="1"/>
</dbReference>
<dbReference type="EMBL" id="JAFFZM010000014">
    <property type="protein sequence ID" value="MBO8201093.1"/>
    <property type="molecule type" value="Genomic_DNA"/>
</dbReference>
<gene>
    <name evidence="10" type="ORF">JW613_22740</name>
</gene>
<feature type="transmembrane region" description="Helical" evidence="7">
    <location>
        <begin position="122"/>
        <end position="143"/>
    </location>
</feature>
<sequence length="258" mass="26352">MWVTLALVGVTTLPPLVPNAALIATAGALAAEGRLPLPLVLLVVAGSALAGDALVYWLGRRTGVRSRRWLSTGPRRRAALDRTAAYVRRYGVPFVIAVRFVPSGRIVGGLATGTVGYPVRRFLLGSGLAELLWASYSVGVGYWGGRALAGTLAGALLGVGASVVLAGVAAAVQRVVRRRALRRRAPRAGFHAPRTSVGAAPVVPPQGDGQAGVAEGMPDVMTGAASVTAAVPRPAGDPLADGVREPVGPASFHQIGRG</sequence>
<keyword evidence="11" id="KW-1185">Reference proteome</keyword>
<accession>A0ABS3Y0B6</accession>
<organism evidence="10 11">
    <name type="scientific">Streptomyces smyrnaeus</name>
    <dbReference type="NCBI Taxonomy" id="1387713"/>
    <lineage>
        <taxon>Bacteria</taxon>
        <taxon>Bacillati</taxon>
        <taxon>Actinomycetota</taxon>
        <taxon>Actinomycetes</taxon>
        <taxon>Kitasatosporales</taxon>
        <taxon>Streptomycetaceae</taxon>
        <taxon>Streptomyces</taxon>
    </lineage>
</organism>
<comment type="similarity">
    <text evidence="2 7">Belongs to the DedA family.</text>
</comment>
<evidence type="ECO:0000259" key="9">
    <source>
        <dbReference type="Pfam" id="PF09335"/>
    </source>
</evidence>
<dbReference type="InterPro" id="IPR032816">
    <property type="entry name" value="VTT_dom"/>
</dbReference>
<evidence type="ECO:0000256" key="6">
    <source>
        <dbReference type="ARBA" id="ARBA00023136"/>
    </source>
</evidence>
<dbReference type="InterPro" id="IPR032818">
    <property type="entry name" value="DedA-like"/>
</dbReference>
<name>A0ABS3Y0B6_9ACTN</name>
<evidence type="ECO:0000256" key="7">
    <source>
        <dbReference type="RuleBase" id="RU367016"/>
    </source>
</evidence>
<comment type="caution">
    <text evidence="10">The sequence shown here is derived from an EMBL/GenBank/DDBJ whole genome shotgun (WGS) entry which is preliminary data.</text>
</comment>
<keyword evidence="3 7" id="KW-1003">Cell membrane</keyword>
<evidence type="ECO:0000313" key="11">
    <source>
        <dbReference type="Proteomes" id="UP000721954"/>
    </source>
</evidence>
<evidence type="ECO:0000313" key="10">
    <source>
        <dbReference type="EMBL" id="MBO8201093.1"/>
    </source>
</evidence>
<feature type="domain" description="VTT" evidence="9">
    <location>
        <begin position="17"/>
        <end position="142"/>
    </location>
</feature>
<dbReference type="PANTHER" id="PTHR30353:SF0">
    <property type="entry name" value="TRANSMEMBRANE PROTEIN"/>
    <property type="match status" value="1"/>
</dbReference>
<evidence type="ECO:0000256" key="4">
    <source>
        <dbReference type="ARBA" id="ARBA00022692"/>
    </source>
</evidence>
<reference evidence="10 11" key="1">
    <citation type="submission" date="2021-02" db="EMBL/GenBank/DDBJ databases">
        <title>Streptomyces spirodelae sp. nov., isolated from duckweed.</title>
        <authorList>
            <person name="Saimee Y."/>
            <person name="Duangmal K."/>
        </authorList>
    </citation>
    <scope>NUCLEOTIDE SEQUENCE [LARGE SCALE GENOMIC DNA]</scope>
    <source>
        <strain evidence="10 11">DSM 42105</strain>
    </source>
</reference>
<evidence type="ECO:0000256" key="2">
    <source>
        <dbReference type="ARBA" id="ARBA00010792"/>
    </source>
</evidence>
<evidence type="ECO:0000256" key="1">
    <source>
        <dbReference type="ARBA" id="ARBA00004651"/>
    </source>
</evidence>
<dbReference type="Proteomes" id="UP000721954">
    <property type="component" value="Unassembled WGS sequence"/>
</dbReference>
<keyword evidence="4 7" id="KW-0812">Transmembrane</keyword>
<feature type="transmembrane region" description="Helical" evidence="7">
    <location>
        <begin position="149"/>
        <end position="172"/>
    </location>
</feature>
<evidence type="ECO:0000256" key="3">
    <source>
        <dbReference type="ARBA" id="ARBA00022475"/>
    </source>
</evidence>
<feature type="region of interest" description="Disordered" evidence="8">
    <location>
        <begin position="232"/>
        <end position="258"/>
    </location>
</feature>
<proteinExistence type="inferred from homology"/>
<keyword evidence="5 7" id="KW-1133">Transmembrane helix</keyword>
<comment type="subcellular location">
    <subcellularLocation>
        <location evidence="1 7">Cell membrane</location>
        <topology evidence="1 7">Multi-pass membrane protein</topology>
    </subcellularLocation>
</comment>
<evidence type="ECO:0000256" key="8">
    <source>
        <dbReference type="SAM" id="MobiDB-lite"/>
    </source>
</evidence>
<keyword evidence="6 7" id="KW-0472">Membrane</keyword>